<feature type="transmembrane region" description="Helical" evidence="1">
    <location>
        <begin position="157"/>
        <end position="175"/>
    </location>
</feature>
<name>A0A1H9BA96_9GAMM</name>
<dbReference type="AlphaFoldDB" id="A0A1H9BA96"/>
<feature type="transmembrane region" description="Helical" evidence="1">
    <location>
        <begin position="219"/>
        <end position="238"/>
    </location>
</feature>
<evidence type="ECO:0000313" key="2">
    <source>
        <dbReference type="EMBL" id="SEP85942.1"/>
    </source>
</evidence>
<feature type="transmembrane region" description="Helical" evidence="1">
    <location>
        <begin position="44"/>
        <end position="62"/>
    </location>
</feature>
<dbReference type="RefSeq" id="WP_143068817.1">
    <property type="nucleotide sequence ID" value="NZ_FOFS01000002.1"/>
</dbReference>
<protein>
    <submittedName>
        <fullName evidence="2">Uncharacterized protein</fullName>
    </submittedName>
</protein>
<dbReference type="STRING" id="489703.SAMN04488038_10215"/>
<organism evidence="2 3">
    <name type="scientific">Solimonas aquatica</name>
    <dbReference type="NCBI Taxonomy" id="489703"/>
    <lineage>
        <taxon>Bacteria</taxon>
        <taxon>Pseudomonadati</taxon>
        <taxon>Pseudomonadota</taxon>
        <taxon>Gammaproteobacteria</taxon>
        <taxon>Nevskiales</taxon>
        <taxon>Nevskiaceae</taxon>
        <taxon>Solimonas</taxon>
    </lineage>
</organism>
<accession>A0A1H9BA96</accession>
<proteinExistence type="predicted"/>
<keyword evidence="1" id="KW-1133">Transmembrane helix</keyword>
<dbReference type="EMBL" id="FOFS01000002">
    <property type="protein sequence ID" value="SEP85942.1"/>
    <property type="molecule type" value="Genomic_DNA"/>
</dbReference>
<feature type="transmembrane region" description="Helical" evidence="1">
    <location>
        <begin position="12"/>
        <end position="37"/>
    </location>
</feature>
<evidence type="ECO:0000313" key="3">
    <source>
        <dbReference type="Proteomes" id="UP000199233"/>
    </source>
</evidence>
<feature type="transmembrane region" description="Helical" evidence="1">
    <location>
        <begin position="118"/>
        <end position="137"/>
    </location>
</feature>
<dbReference type="Proteomes" id="UP000199233">
    <property type="component" value="Unassembled WGS sequence"/>
</dbReference>
<feature type="transmembrane region" description="Helical" evidence="1">
    <location>
        <begin position="187"/>
        <end position="213"/>
    </location>
</feature>
<keyword evidence="1" id="KW-0812">Transmembrane</keyword>
<keyword evidence="1" id="KW-0472">Membrane</keyword>
<gene>
    <name evidence="2" type="ORF">SAMN04488038_10215</name>
</gene>
<dbReference type="OrthoDB" id="5740335at2"/>
<keyword evidence="3" id="KW-1185">Reference proteome</keyword>
<evidence type="ECO:0000256" key="1">
    <source>
        <dbReference type="SAM" id="Phobius"/>
    </source>
</evidence>
<sequence length="262" mass="28592">MPMPPVDHPLNLTTQAVLVFGSYAIWAIALLVAIIAGLRQRTPFFVLVIMAAAFGGLFEPLYDEGLMLWFYTPGQWTAYTAFGIPQPWWVYSGYVTLYGTTAAMICHQITKGMTRGMLYRWAGIELACSCAFEMIGINGGAYEYWGPHAFRVLDYPIVIGILESAQVICFSVAAAQLRQRATSPLQLWGVFALFPATFYMANFGAGAPVIVVLHTAQPAPWLIPAATLLSIGFALLLIRFAAELLPVPAQAALPLDGLGRVR</sequence>
<reference evidence="2 3" key="1">
    <citation type="submission" date="2016-10" db="EMBL/GenBank/DDBJ databases">
        <authorList>
            <person name="de Groot N.N."/>
        </authorList>
    </citation>
    <scope>NUCLEOTIDE SEQUENCE [LARGE SCALE GENOMIC DNA]</scope>
    <source>
        <strain evidence="2 3">DSM 25927</strain>
    </source>
</reference>